<evidence type="ECO:0000313" key="7">
    <source>
        <dbReference type="Proteomes" id="UP000789759"/>
    </source>
</evidence>
<dbReference type="Pfam" id="PF05426">
    <property type="entry name" value="Alginate_lyase"/>
    <property type="match status" value="1"/>
</dbReference>
<comment type="caution">
    <text evidence="6">The sequence shown here is derived from an EMBL/GenBank/DDBJ whole genome shotgun (WGS) entry which is preliminary data.</text>
</comment>
<dbReference type="Proteomes" id="UP000789759">
    <property type="component" value="Unassembled WGS sequence"/>
</dbReference>
<evidence type="ECO:0000256" key="4">
    <source>
        <dbReference type="SAM" id="Phobius"/>
    </source>
</evidence>
<feature type="transmembrane region" description="Helical" evidence="4">
    <location>
        <begin position="7"/>
        <end position="26"/>
    </location>
</feature>
<evidence type="ECO:0000256" key="2">
    <source>
        <dbReference type="ARBA" id="ARBA00023239"/>
    </source>
</evidence>
<dbReference type="AlphaFoldDB" id="A0A9N9DNK7"/>
<sequence>MAQKTLFLILLATFLSILSISFWILYESNIESVSDYVEQTSDDFEQTSNEFKSTSNKFEPTSNDIESSNKSTLAPNVPISIVDEHTNEDSKMEVVTAAYLNIHYYIKYLKILREQHNKMLYDILHEADLAVANTSVYSVTLKTQLAPSKDLHDYMSLARYFWPNPETKDGLPYIRRDGFSNPEISSVPDYIYLRKLMKDIQYLGLAYFFTRNDTYVKKAIYRLNEWFIDPKTKMNPNLNYGSLIKGFEFGRRTGIIDFRPIYKIIQSISIMSSSKSWDNKIESSFKKWLTDYYEWLTTSKHGREEHNAKNNHGTFYDVQATYILQYLDRIEEAKEFGWKALKHRVNTGILADGQQRHETSRSTSWFYSVFNLQGLFLLAERTTLLGFDGWNYRGNNNQSIKTAVDYLLPFALNGGEGWKFKNIAGFKFNDYIRILELSWIIWGDDKYLDAVETLRPKSKLEQALGSHEVWEDNSLCIWSLINEKSLWSCFN</sequence>
<keyword evidence="4" id="KW-0812">Transmembrane</keyword>
<proteinExistence type="predicted"/>
<dbReference type="GO" id="GO:0042597">
    <property type="term" value="C:periplasmic space"/>
    <property type="evidence" value="ECO:0007669"/>
    <property type="project" value="InterPro"/>
</dbReference>
<evidence type="ECO:0000256" key="1">
    <source>
        <dbReference type="ARBA" id="ARBA00022729"/>
    </source>
</evidence>
<feature type="domain" description="Alginate lyase" evidence="5">
    <location>
        <begin position="138"/>
        <end position="413"/>
    </location>
</feature>
<evidence type="ECO:0000313" key="6">
    <source>
        <dbReference type="EMBL" id="CAG8647496.1"/>
    </source>
</evidence>
<dbReference type="InterPro" id="IPR008929">
    <property type="entry name" value="Chondroitin_lyas"/>
</dbReference>
<dbReference type="SUPFAM" id="SSF48230">
    <property type="entry name" value="Chondroitin AC/alginate lyase"/>
    <property type="match status" value="1"/>
</dbReference>
<name>A0A9N9DNK7_9GLOM</name>
<evidence type="ECO:0000256" key="3">
    <source>
        <dbReference type="SAM" id="MobiDB-lite"/>
    </source>
</evidence>
<protein>
    <submittedName>
        <fullName evidence="6">12292_t:CDS:1</fullName>
    </submittedName>
</protein>
<gene>
    <name evidence="6" type="ORF">CPELLU_LOCUS9167</name>
</gene>
<keyword evidence="1" id="KW-0732">Signal</keyword>
<dbReference type="InterPro" id="IPR008397">
    <property type="entry name" value="Alginate_lyase_dom"/>
</dbReference>
<keyword evidence="4" id="KW-0472">Membrane</keyword>
<organism evidence="6 7">
    <name type="scientific">Cetraspora pellucida</name>
    <dbReference type="NCBI Taxonomy" id="1433469"/>
    <lineage>
        <taxon>Eukaryota</taxon>
        <taxon>Fungi</taxon>
        <taxon>Fungi incertae sedis</taxon>
        <taxon>Mucoromycota</taxon>
        <taxon>Glomeromycotina</taxon>
        <taxon>Glomeromycetes</taxon>
        <taxon>Diversisporales</taxon>
        <taxon>Gigasporaceae</taxon>
        <taxon>Cetraspora</taxon>
    </lineage>
</organism>
<dbReference type="GO" id="GO:0016829">
    <property type="term" value="F:lyase activity"/>
    <property type="evidence" value="ECO:0007669"/>
    <property type="project" value="UniProtKB-KW"/>
</dbReference>
<accession>A0A9N9DNK7</accession>
<keyword evidence="2" id="KW-0456">Lyase</keyword>
<reference evidence="6" key="1">
    <citation type="submission" date="2021-06" db="EMBL/GenBank/DDBJ databases">
        <authorList>
            <person name="Kallberg Y."/>
            <person name="Tangrot J."/>
            <person name="Rosling A."/>
        </authorList>
    </citation>
    <scope>NUCLEOTIDE SEQUENCE</scope>
    <source>
        <strain evidence="6">FL966</strain>
    </source>
</reference>
<dbReference type="Gene3D" id="1.50.10.100">
    <property type="entry name" value="Chondroitin AC/alginate lyase"/>
    <property type="match status" value="1"/>
</dbReference>
<feature type="region of interest" description="Disordered" evidence="3">
    <location>
        <begin position="48"/>
        <end position="69"/>
    </location>
</feature>
<dbReference type="OrthoDB" id="63533at2759"/>
<dbReference type="EMBL" id="CAJVQA010006855">
    <property type="protein sequence ID" value="CAG8647496.1"/>
    <property type="molecule type" value="Genomic_DNA"/>
</dbReference>
<keyword evidence="4" id="KW-1133">Transmembrane helix</keyword>
<evidence type="ECO:0000259" key="5">
    <source>
        <dbReference type="Pfam" id="PF05426"/>
    </source>
</evidence>
<keyword evidence="7" id="KW-1185">Reference proteome</keyword>